<evidence type="ECO:0000313" key="4">
    <source>
        <dbReference type="EMBL" id="RDB29691.1"/>
    </source>
</evidence>
<dbReference type="InParanoid" id="A0A369K4Y8"/>
<keyword evidence="2" id="KW-0472">Membrane</keyword>
<feature type="compositionally biased region" description="Low complexity" evidence="1">
    <location>
        <begin position="304"/>
        <end position="315"/>
    </location>
</feature>
<keyword evidence="3" id="KW-0732">Signal</keyword>
<feature type="region of interest" description="Disordered" evidence="1">
    <location>
        <begin position="377"/>
        <end position="406"/>
    </location>
</feature>
<proteinExistence type="predicted"/>
<gene>
    <name evidence="4" type="ORF">Hypma_015152</name>
</gene>
<feature type="region of interest" description="Disordered" evidence="1">
    <location>
        <begin position="298"/>
        <end position="325"/>
    </location>
</feature>
<dbReference type="EMBL" id="LUEZ02000010">
    <property type="protein sequence ID" value="RDB29691.1"/>
    <property type="molecule type" value="Genomic_DNA"/>
</dbReference>
<evidence type="ECO:0000256" key="1">
    <source>
        <dbReference type="SAM" id="MobiDB-lite"/>
    </source>
</evidence>
<feature type="signal peptide" evidence="3">
    <location>
        <begin position="1"/>
        <end position="27"/>
    </location>
</feature>
<evidence type="ECO:0000256" key="2">
    <source>
        <dbReference type="SAM" id="Phobius"/>
    </source>
</evidence>
<sequence>MAITRCFVFSLHLLLLGSSFLWPTIQASYTPFLEQSFFFNYNPPAQPVPIPVTAQCETIHITWERGVATGPNPTAPYYLQVYTSTFVFPFVVAAGTGLSFDWSVPFAPGTQYQICMFDKNGNTGGCQATYTVISASRVESPTCQNVTFPLGPLDVEATVSNGPLSQFGWVDQCTDISVLPKNGTPPYTFTVAPALHPPYNITTNEMKRMNWTVGLSWASPFFVSVADSSGNFWANGPIHSGGNGPMTCLAGKDVSSTSGLAPSTAVGAGVGGLVVGGLAGILAAYIFMHRRRRKERRGHFMDLSSGSPVGSPTTGAFDHPPTSATSAHYQSASLLASQGHVLDSSLSSNNPSSNSIMLTRLTRGSSQYQVEPFAMPTEDGHLTAPHPASTRLSDLPSSRDSQAGGSGQNQIYVIHHDGGRAPVSVYHSDGTQVVELPPRYAGSEIGIDARSAGQSEGVNSGSDGRSDTGRSQATQEPPILLQPRKPGQVRKSRMGSYVDPYT</sequence>
<feature type="transmembrane region" description="Helical" evidence="2">
    <location>
        <begin position="265"/>
        <end position="287"/>
    </location>
</feature>
<keyword evidence="5" id="KW-1185">Reference proteome</keyword>
<feature type="compositionally biased region" description="Polar residues" evidence="1">
    <location>
        <begin position="390"/>
        <end position="406"/>
    </location>
</feature>
<keyword evidence="2" id="KW-1133">Transmembrane helix</keyword>
<dbReference type="Proteomes" id="UP000076154">
    <property type="component" value="Unassembled WGS sequence"/>
</dbReference>
<reference evidence="4" key="1">
    <citation type="submission" date="2018-04" db="EMBL/GenBank/DDBJ databases">
        <title>Whole genome sequencing of Hypsizygus marmoreus.</title>
        <authorList>
            <person name="Choi I.-G."/>
            <person name="Min B."/>
            <person name="Kim J.-G."/>
            <person name="Kim S."/>
            <person name="Oh Y.-L."/>
            <person name="Kong W.-S."/>
            <person name="Park H."/>
            <person name="Jeong J."/>
            <person name="Song E.-S."/>
        </authorList>
    </citation>
    <scope>NUCLEOTIDE SEQUENCE [LARGE SCALE GENOMIC DNA]</scope>
    <source>
        <strain evidence="4">51987-8</strain>
    </source>
</reference>
<name>A0A369K4Y8_HYPMA</name>
<evidence type="ECO:0000313" key="5">
    <source>
        <dbReference type="Proteomes" id="UP000076154"/>
    </source>
</evidence>
<evidence type="ECO:0000256" key="3">
    <source>
        <dbReference type="SAM" id="SignalP"/>
    </source>
</evidence>
<evidence type="ECO:0008006" key="6">
    <source>
        <dbReference type="Google" id="ProtNLM"/>
    </source>
</evidence>
<feature type="chain" id="PRO_5017066827" description="Fibronectin type-III domain-containing protein" evidence="3">
    <location>
        <begin position="28"/>
        <end position="502"/>
    </location>
</feature>
<protein>
    <recommendedName>
        <fullName evidence="6">Fibronectin type-III domain-containing protein</fullName>
    </recommendedName>
</protein>
<accession>A0A369K4Y8</accession>
<keyword evidence="2" id="KW-0812">Transmembrane</keyword>
<organism evidence="4 5">
    <name type="scientific">Hypsizygus marmoreus</name>
    <name type="common">White beech mushroom</name>
    <name type="synonym">Agaricus marmoreus</name>
    <dbReference type="NCBI Taxonomy" id="39966"/>
    <lineage>
        <taxon>Eukaryota</taxon>
        <taxon>Fungi</taxon>
        <taxon>Dikarya</taxon>
        <taxon>Basidiomycota</taxon>
        <taxon>Agaricomycotina</taxon>
        <taxon>Agaricomycetes</taxon>
        <taxon>Agaricomycetidae</taxon>
        <taxon>Agaricales</taxon>
        <taxon>Tricholomatineae</taxon>
        <taxon>Lyophyllaceae</taxon>
        <taxon>Hypsizygus</taxon>
    </lineage>
</organism>
<dbReference type="AlphaFoldDB" id="A0A369K4Y8"/>
<comment type="caution">
    <text evidence="4">The sequence shown here is derived from an EMBL/GenBank/DDBJ whole genome shotgun (WGS) entry which is preliminary data.</text>
</comment>
<dbReference type="OrthoDB" id="2563021at2759"/>
<feature type="region of interest" description="Disordered" evidence="1">
    <location>
        <begin position="448"/>
        <end position="502"/>
    </location>
</feature>
<dbReference type="STRING" id="39966.A0A369K4Y8"/>